<sequence>MTNKNFLDDISDKVASLLPKAEALGSEMKGEVNAKIQSAIKSSLESLDVVTREEFDAQAAMLARAEARVADLEERIEALEK</sequence>
<organism evidence="2 3">
    <name type="scientific">OM182 bacterium BACL3 MAG-120507-bin80</name>
    <dbReference type="NCBI Taxonomy" id="1655577"/>
    <lineage>
        <taxon>Bacteria</taxon>
        <taxon>Pseudomonadati</taxon>
        <taxon>Pseudomonadota</taxon>
        <taxon>Gammaproteobacteria</taxon>
        <taxon>OMG group</taxon>
        <taxon>OM182 clade</taxon>
    </lineage>
</organism>
<comment type="subcellular location">
    <subcellularLocation>
        <location evidence="1">Cytoplasm</location>
    </subcellularLocation>
</comment>
<dbReference type="UniPathway" id="UPA00232"/>
<dbReference type="GO" id="GO:0005829">
    <property type="term" value="C:cytosol"/>
    <property type="evidence" value="ECO:0007669"/>
    <property type="project" value="TreeGrafter"/>
</dbReference>
<evidence type="ECO:0000256" key="1">
    <source>
        <dbReference type="HAMAP-Rule" id="MF_02216"/>
    </source>
</evidence>
<comment type="function">
    <text evidence="1">Required for efficient ubiquinone (coenzyme Q) biosynthesis. UbiK is probably an accessory factor of Ubi enzymes and facilitates ubiquinone biosynthesis by acting as an assembly factor, a targeting factor, or both.</text>
</comment>
<dbReference type="Proteomes" id="UP000051934">
    <property type="component" value="Unassembled WGS sequence"/>
</dbReference>
<dbReference type="EMBL" id="LIBB01000725">
    <property type="protein sequence ID" value="KRO65972.1"/>
    <property type="molecule type" value="Genomic_DNA"/>
</dbReference>
<dbReference type="PANTHER" id="PTHR38040:SF1">
    <property type="entry name" value="UBIQUINONE BIOSYNTHESIS ACCESSORY FACTOR UBIK"/>
    <property type="match status" value="1"/>
</dbReference>
<keyword evidence="1" id="KW-0831">Ubiquinone biosynthesis</keyword>
<name>A0A0R2RTF7_9GAMM</name>
<dbReference type="PANTHER" id="PTHR38040">
    <property type="entry name" value="UBIQUINONE BIOSYNTHESIS ACCESSORY FACTOR UBIK"/>
    <property type="match status" value="1"/>
</dbReference>
<reference evidence="2 3" key="1">
    <citation type="submission" date="2015-10" db="EMBL/GenBank/DDBJ databases">
        <title>Metagenome-Assembled Genomes uncover a global brackish microbiome.</title>
        <authorList>
            <person name="Hugerth L.W."/>
            <person name="Larsson J."/>
            <person name="Alneberg J."/>
            <person name="Lindh M.V."/>
            <person name="Legrand C."/>
            <person name="Pinhassi J."/>
            <person name="Andersson A.F."/>
        </authorList>
    </citation>
    <scope>NUCLEOTIDE SEQUENCE [LARGE SCALE GENOMIC DNA]</scope>
    <source>
        <strain evidence="2">BACL4 MAG-120507-bin80</strain>
    </source>
</reference>
<dbReference type="AlphaFoldDB" id="A0A0R2RTF7"/>
<gene>
    <name evidence="1" type="primary">ubiK</name>
    <name evidence="2" type="ORF">ABR69_03360</name>
</gene>
<keyword evidence="1" id="KW-0963">Cytoplasm</keyword>
<dbReference type="HAMAP" id="MF_02216">
    <property type="entry name" value="UbiK"/>
    <property type="match status" value="1"/>
</dbReference>
<comment type="similarity">
    <text evidence="1">Belongs to the UbiK family.</text>
</comment>
<protein>
    <recommendedName>
        <fullName evidence="1">Ubiquinone biosynthesis accessory factor UbiK</fullName>
    </recommendedName>
</protein>
<dbReference type="Pfam" id="PF04380">
    <property type="entry name" value="BMFP"/>
    <property type="match status" value="1"/>
</dbReference>
<comment type="caution">
    <text evidence="2">The sequence shown here is derived from an EMBL/GenBank/DDBJ whole genome shotgun (WGS) entry which is preliminary data.</text>
</comment>
<dbReference type="InterPro" id="IPR007475">
    <property type="entry name" value="UbiK"/>
</dbReference>
<evidence type="ECO:0000313" key="2">
    <source>
        <dbReference type="EMBL" id="KRO65972.1"/>
    </source>
</evidence>
<comment type="pathway">
    <text evidence="1">Cofactor biosynthesis; ubiquinone biosynthesis.</text>
</comment>
<dbReference type="GO" id="GO:0006744">
    <property type="term" value="P:ubiquinone biosynthetic process"/>
    <property type="evidence" value="ECO:0007669"/>
    <property type="project" value="UniProtKB-UniRule"/>
</dbReference>
<evidence type="ECO:0000313" key="3">
    <source>
        <dbReference type="Proteomes" id="UP000051934"/>
    </source>
</evidence>
<proteinExistence type="inferred from homology"/>
<accession>A0A0R2RTF7</accession>